<name>A0A0G1KLT1_9BACT</name>
<dbReference type="AlphaFoldDB" id="A0A0G1KLT1"/>
<dbReference type="EMBL" id="LCIQ01000070">
    <property type="protein sequence ID" value="KKT57247.1"/>
    <property type="molecule type" value="Genomic_DNA"/>
</dbReference>
<evidence type="ECO:0000313" key="1">
    <source>
        <dbReference type="EMBL" id="KKT57247.1"/>
    </source>
</evidence>
<organism evidence="1 2">
    <name type="scientific">Candidatus Gottesmanbacteria bacterium GW2011_GWA1_44_24b</name>
    <dbReference type="NCBI Taxonomy" id="1618437"/>
    <lineage>
        <taxon>Bacteria</taxon>
        <taxon>Candidatus Gottesmaniibacteriota</taxon>
    </lineage>
</organism>
<dbReference type="Proteomes" id="UP000034521">
    <property type="component" value="Unassembled WGS sequence"/>
</dbReference>
<reference evidence="1 2" key="1">
    <citation type="journal article" date="2015" name="Nature">
        <title>rRNA introns, odd ribosomes, and small enigmatic genomes across a large radiation of phyla.</title>
        <authorList>
            <person name="Brown C.T."/>
            <person name="Hug L.A."/>
            <person name="Thomas B.C."/>
            <person name="Sharon I."/>
            <person name="Castelle C.J."/>
            <person name="Singh A."/>
            <person name="Wilkins M.J."/>
            <person name="Williams K.H."/>
            <person name="Banfield J.F."/>
        </authorList>
    </citation>
    <scope>NUCLEOTIDE SEQUENCE [LARGE SCALE GENOMIC DNA]</scope>
</reference>
<protein>
    <submittedName>
        <fullName evidence="1">Uncharacterized protein</fullName>
    </submittedName>
</protein>
<accession>A0A0G1KLT1</accession>
<proteinExistence type="predicted"/>
<evidence type="ECO:0000313" key="2">
    <source>
        <dbReference type="Proteomes" id="UP000034521"/>
    </source>
</evidence>
<comment type="caution">
    <text evidence="1">The sequence shown here is derived from an EMBL/GenBank/DDBJ whole genome shotgun (WGS) entry which is preliminary data.</text>
</comment>
<sequence>KQRLASGEIEIEDNLYKKLQEAAG</sequence>
<gene>
    <name evidence="1" type="ORF">UW52_C0070G0007</name>
</gene>
<feature type="non-terminal residue" evidence="1">
    <location>
        <position position="1"/>
    </location>
</feature>